<dbReference type="FunFam" id="3.50.30.30:FF:000011">
    <property type="entry name" value="E3 ubiquitin-protein ligase RNF130"/>
    <property type="match status" value="1"/>
</dbReference>
<keyword evidence="12" id="KW-0863">Zinc-finger</keyword>
<keyword evidence="24" id="KW-1185">Reference proteome</keyword>
<dbReference type="AlphaFoldDB" id="A0A091T6F9"/>
<evidence type="ECO:0000256" key="21">
    <source>
        <dbReference type="SAM" id="Phobius"/>
    </source>
</evidence>
<keyword evidence="7" id="KW-0808">Transferase</keyword>
<evidence type="ECO:0000256" key="10">
    <source>
        <dbReference type="ARBA" id="ARBA00022723"/>
    </source>
</evidence>
<dbReference type="GO" id="GO:0006511">
    <property type="term" value="P:ubiquitin-dependent protein catabolic process"/>
    <property type="evidence" value="ECO:0007669"/>
    <property type="project" value="TreeGrafter"/>
</dbReference>
<keyword evidence="16 21" id="KW-0472">Membrane</keyword>
<dbReference type="EMBL" id="KK440166">
    <property type="protein sequence ID" value="KFQ69961.1"/>
    <property type="molecule type" value="Genomic_DNA"/>
</dbReference>
<dbReference type="Gene3D" id="3.50.30.30">
    <property type="match status" value="1"/>
</dbReference>
<dbReference type="InterPro" id="IPR046450">
    <property type="entry name" value="PA_dom_sf"/>
</dbReference>
<dbReference type="InterPro" id="IPR003137">
    <property type="entry name" value="PA_domain"/>
</dbReference>
<dbReference type="GO" id="GO:0016020">
    <property type="term" value="C:membrane"/>
    <property type="evidence" value="ECO:0007669"/>
    <property type="project" value="UniProtKB-SubCell"/>
</dbReference>
<comment type="catalytic activity">
    <reaction evidence="1">
        <text>S-ubiquitinyl-[E2 ubiquitin-conjugating enzyme]-L-cysteine + [acceptor protein]-L-lysine = [E2 ubiquitin-conjugating enzyme]-L-cysteine + N(6)-ubiquitinyl-[acceptor protein]-L-lysine.</text>
        <dbReference type="EC" id="2.3.2.27"/>
    </reaction>
</comment>
<dbReference type="GO" id="GO:0005737">
    <property type="term" value="C:cytoplasm"/>
    <property type="evidence" value="ECO:0007669"/>
    <property type="project" value="UniProtKB-SubCell"/>
</dbReference>
<accession>A0A091T6F9</accession>
<evidence type="ECO:0000256" key="14">
    <source>
        <dbReference type="ARBA" id="ARBA00022833"/>
    </source>
</evidence>
<keyword evidence="14" id="KW-0862">Zinc</keyword>
<dbReference type="GO" id="GO:0045893">
    <property type="term" value="P:positive regulation of DNA-templated transcription"/>
    <property type="evidence" value="ECO:0007669"/>
    <property type="project" value="TreeGrafter"/>
</dbReference>
<evidence type="ECO:0000256" key="5">
    <source>
        <dbReference type="ARBA" id="ARBA00012483"/>
    </source>
</evidence>
<dbReference type="InterPro" id="IPR051834">
    <property type="entry name" value="RING_finger_E3_ligase"/>
</dbReference>
<feature type="non-terminal residue" evidence="23">
    <location>
        <position position="1"/>
    </location>
</feature>
<comment type="pathway">
    <text evidence="4">Protein modification; protein ubiquitination.</text>
</comment>
<keyword evidence="17" id="KW-0325">Glycoprotein</keyword>
<dbReference type="FunFam" id="3.30.40.10:FF:000009">
    <property type="entry name" value="E3 ubiquitin-protein ligase RNF130"/>
    <property type="match status" value="1"/>
</dbReference>
<evidence type="ECO:0000256" key="12">
    <source>
        <dbReference type="ARBA" id="ARBA00022771"/>
    </source>
</evidence>
<dbReference type="EC" id="2.3.2.27" evidence="5"/>
<dbReference type="CDD" id="cd02122">
    <property type="entry name" value="PA_GRAIL_like"/>
    <property type="match status" value="1"/>
</dbReference>
<dbReference type="PANTHER" id="PTHR45931">
    <property type="entry name" value="SI:CH211-59O9.10"/>
    <property type="match status" value="1"/>
</dbReference>
<evidence type="ECO:0000256" key="17">
    <source>
        <dbReference type="ARBA" id="ARBA00023180"/>
    </source>
</evidence>
<dbReference type="GO" id="GO:0005634">
    <property type="term" value="C:nucleus"/>
    <property type="evidence" value="ECO:0007669"/>
    <property type="project" value="TreeGrafter"/>
</dbReference>
<evidence type="ECO:0000256" key="15">
    <source>
        <dbReference type="ARBA" id="ARBA00022989"/>
    </source>
</evidence>
<evidence type="ECO:0000256" key="1">
    <source>
        <dbReference type="ARBA" id="ARBA00000900"/>
    </source>
</evidence>
<keyword evidence="13" id="KW-0833">Ubl conjugation pathway</keyword>
<evidence type="ECO:0000259" key="22">
    <source>
        <dbReference type="Pfam" id="PF02225"/>
    </source>
</evidence>
<dbReference type="InterPro" id="IPR013083">
    <property type="entry name" value="Znf_RING/FYVE/PHD"/>
</dbReference>
<organism evidence="23 24">
    <name type="scientific">Phaethon lepturus</name>
    <name type="common">White-tailed tropicbird</name>
    <dbReference type="NCBI Taxonomy" id="97097"/>
    <lineage>
        <taxon>Eukaryota</taxon>
        <taxon>Metazoa</taxon>
        <taxon>Chordata</taxon>
        <taxon>Craniata</taxon>
        <taxon>Vertebrata</taxon>
        <taxon>Euteleostomi</taxon>
        <taxon>Archelosauria</taxon>
        <taxon>Archosauria</taxon>
        <taxon>Dinosauria</taxon>
        <taxon>Saurischia</taxon>
        <taxon>Theropoda</taxon>
        <taxon>Coelurosauria</taxon>
        <taxon>Aves</taxon>
        <taxon>Neognathae</taxon>
        <taxon>Neoaves</taxon>
        <taxon>Phaethontimorphae</taxon>
        <taxon>Phaethontiformes</taxon>
        <taxon>Phaethontidae</taxon>
        <taxon>Phaethon</taxon>
    </lineage>
</organism>
<dbReference type="Pfam" id="PF02225">
    <property type="entry name" value="PA"/>
    <property type="match status" value="1"/>
</dbReference>
<evidence type="ECO:0000256" key="7">
    <source>
        <dbReference type="ARBA" id="ARBA00022679"/>
    </source>
</evidence>
<dbReference type="Gene3D" id="3.30.40.10">
    <property type="entry name" value="Zinc/RING finger domain, C3HC4 (zinc finger)"/>
    <property type="match status" value="1"/>
</dbReference>
<proteinExistence type="predicted"/>
<dbReference type="GO" id="GO:0016567">
    <property type="term" value="P:protein ubiquitination"/>
    <property type="evidence" value="ECO:0007669"/>
    <property type="project" value="TreeGrafter"/>
</dbReference>
<evidence type="ECO:0000256" key="13">
    <source>
        <dbReference type="ARBA" id="ARBA00022786"/>
    </source>
</evidence>
<dbReference type="PhylomeDB" id="A0A091T6F9"/>
<protein>
    <recommendedName>
        <fullName evidence="18">E3 ubiquitin-protein ligase RNF130</fullName>
        <ecNumber evidence="5">2.3.2.27</ecNumber>
    </recommendedName>
    <alternativeName>
        <fullName evidence="20">Goliath homolog</fullName>
    </alternativeName>
    <alternativeName>
        <fullName evidence="19">RING finger protein 130</fullName>
    </alternativeName>
</protein>
<feature type="transmembrane region" description="Helical" evidence="21">
    <location>
        <begin position="181"/>
        <end position="204"/>
    </location>
</feature>
<evidence type="ECO:0000256" key="19">
    <source>
        <dbReference type="ARBA" id="ARBA00080460"/>
    </source>
</evidence>
<evidence type="ECO:0000256" key="9">
    <source>
        <dbReference type="ARBA" id="ARBA00022703"/>
    </source>
</evidence>
<keyword evidence="6" id="KW-0963">Cytoplasm</keyword>
<dbReference type="GO" id="GO:0006915">
    <property type="term" value="P:apoptotic process"/>
    <property type="evidence" value="ECO:0007669"/>
    <property type="project" value="UniProtKB-KW"/>
</dbReference>
<evidence type="ECO:0000313" key="23">
    <source>
        <dbReference type="EMBL" id="KFQ69961.1"/>
    </source>
</evidence>
<evidence type="ECO:0000256" key="11">
    <source>
        <dbReference type="ARBA" id="ARBA00022729"/>
    </source>
</evidence>
<evidence type="ECO:0000313" key="24">
    <source>
        <dbReference type="Proteomes" id="UP000053638"/>
    </source>
</evidence>
<evidence type="ECO:0000256" key="8">
    <source>
        <dbReference type="ARBA" id="ARBA00022692"/>
    </source>
</evidence>
<sequence>LLLWHCWLRPAGADNTSQAYYTALINVTVLSPERGGPTLLRIDRGRYGQDSPKVEVKGLLVAPVPINGVADRLGCDPRTRFQVPPNTKQWIALLQRGNCTFREKILRAASHNATAVVIYNNISSEEPVTMTHQGTGDIVAVMITESKVKEILNYLEKNISVLMAIAVGSRVPPKNFSRGSLVFVSISFIVLMIISSAWLIFYFIQKIRYTSARDRNQRRLGDAAKKAIGKLTTRTVKKGDKETDPDFDHCAVCIESYKQNDVVRILPCK</sequence>
<keyword evidence="8 21" id="KW-0812">Transmembrane</keyword>
<dbReference type="GO" id="GO:0008270">
    <property type="term" value="F:zinc ion binding"/>
    <property type="evidence" value="ECO:0007669"/>
    <property type="project" value="UniProtKB-KW"/>
</dbReference>
<keyword evidence="10" id="KW-0479">Metal-binding</keyword>
<evidence type="ECO:0000256" key="3">
    <source>
        <dbReference type="ARBA" id="ARBA00004496"/>
    </source>
</evidence>
<reference evidence="23 24" key="1">
    <citation type="submission" date="2014-04" db="EMBL/GenBank/DDBJ databases">
        <title>Genome evolution of avian class.</title>
        <authorList>
            <person name="Zhang G."/>
            <person name="Li C."/>
        </authorList>
    </citation>
    <scope>NUCLEOTIDE SEQUENCE [LARGE SCALE GENOMIC DNA]</scope>
    <source>
        <strain evidence="23">BGI_N335</strain>
    </source>
</reference>
<comment type="subcellular location">
    <subcellularLocation>
        <location evidence="3">Cytoplasm</location>
    </subcellularLocation>
    <subcellularLocation>
        <location evidence="2">Membrane</location>
        <topology evidence="2">Single-pass type I membrane protein</topology>
    </subcellularLocation>
</comment>
<name>A0A091T6F9_PHALP</name>
<evidence type="ECO:0000256" key="4">
    <source>
        <dbReference type="ARBA" id="ARBA00004906"/>
    </source>
</evidence>
<feature type="domain" description="PA" evidence="22">
    <location>
        <begin position="57"/>
        <end position="151"/>
    </location>
</feature>
<evidence type="ECO:0000256" key="18">
    <source>
        <dbReference type="ARBA" id="ARBA00067476"/>
    </source>
</evidence>
<evidence type="ECO:0000256" key="2">
    <source>
        <dbReference type="ARBA" id="ARBA00004479"/>
    </source>
</evidence>
<evidence type="ECO:0000256" key="16">
    <source>
        <dbReference type="ARBA" id="ARBA00023136"/>
    </source>
</evidence>
<evidence type="ECO:0000256" key="6">
    <source>
        <dbReference type="ARBA" id="ARBA00022490"/>
    </source>
</evidence>
<evidence type="ECO:0000256" key="20">
    <source>
        <dbReference type="ARBA" id="ARBA00082289"/>
    </source>
</evidence>
<keyword evidence="11" id="KW-0732">Signal</keyword>
<keyword evidence="9" id="KW-0053">Apoptosis</keyword>
<dbReference type="Proteomes" id="UP000053638">
    <property type="component" value="Unassembled WGS sequence"/>
</dbReference>
<dbReference type="SUPFAM" id="SSF52025">
    <property type="entry name" value="PA domain"/>
    <property type="match status" value="1"/>
</dbReference>
<keyword evidence="15 21" id="KW-1133">Transmembrane helix</keyword>
<feature type="non-terminal residue" evidence="23">
    <location>
        <position position="269"/>
    </location>
</feature>
<gene>
    <name evidence="23" type="ORF">N335_01205</name>
</gene>
<dbReference type="PANTHER" id="PTHR45931:SF21">
    <property type="entry name" value="RING FINGER PROTEIN 130"/>
    <property type="match status" value="1"/>
</dbReference>
<dbReference type="GO" id="GO:0061630">
    <property type="term" value="F:ubiquitin protein ligase activity"/>
    <property type="evidence" value="ECO:0007669"/>
    <property type="project" value="UniProtKB-EC"/>
</dbReference>